<evidence type="ECO:0000256" key="3">
    <source>
        <dbReference type="ARBA" id="ARBA00022741"/>
    </source>
</evidence>
<dbReference type="GO" id="GO:0005524">
    <property type="term" value="F:ATP binding"/>
    <property type="evidence" value="ECO:0007669"/>
    <property type="project" value="UniProtKB-UniRule"/>
</dbReference>
<feature type="short sequence motif" description="'HIGH' region" evidence="8">
    <location>
        <begin position="13"/>
        <end position="21"/>
    </location>
</feature>
<feature type="binding site" evidence="8">
    <location>
        <begin position="12"/>
        <end position="14"/>
    </location>
    <ligand>
        <name>ATP</name>
        <dbReference type="ChEBI" id="CHEBI:30616"/>
    </ligand>
</feature>
<comment type="subcellular location">
    <subcellularLocation>
        <location evidence="8">Cytoplasm</location>
    </subcellularLocation>
</comment>
<comment type="subunit">
    <text evidence="8">Homodimer.</text>
</comment>
<comment type="caution">
    <text evidence="10">The sequence shown here is derived from an EMBL/GenBank/DDBJ whole genome shotgun (WGS) entry which is preliminary data.</text>
</comment>
<evidence type="ECO:0000256" key="9">
    <source>
        <dbReference type="RuleBase" id="RU363036"/>
    </source>
</evidence>
<reference evidence="10" key="2">
    <citation type="submission" date="2023-10" db="EMBL/GenBank/DDBJ databases">
        <authorList>
            <person name="Khurajog B."/>
        </authorList>
    </citation>
    <scope>NUCLEOTIDE SEQUENCE</scope>
    <source>
        <strain evidence="10">BF14</strain>
    </source>
</reference>
<reference evidence="10" key="1">
    <citation type="journal article" date="2023" name="PeerJ">
        <title>Selection and evaluation of lactic acid bacteria from chicken feces in Thailand as potential probiotics.</title>
        <authorList>
            <person name="Khurajog B."/>
            <person name="Disastra Y."/>
            <person name="Lawwyne L.D."/>
            <person name="Sirichokchatchawan W."/>
            <person name="Niyomtham W."/>
            <person name="Yindee J."/>
            <person name="Hampson D.J."/>
            <person name="Prapasarakul N."/>
        </authorList>
    </citation>
    <scope>NUCLEOTIDE SEQUENCE</scope>
    <source>
        <strain evidence="10">BF14</strain>
    </source>
</reference>
<gene>
    <name evidence="8 10" type="primary">trpS</name>
    <name evidence="10" type="ORF">R0H03_06360</name>
</gene>
<dbReference type="PANTHER" id="PTHR43766:SF1">
    <property type="entry name" value="TRYPTOPHAN--TRNA LIGASE, MITOCHONDRIAL"/>
    <property type="match status" value="1"/>
</dbReference>
<feature type="binding site" evidence="8">
    <location>
        <begin position="20"/>
        <end position="21"/>
    </location>
    <ligand>
        <name>ATP</name>
        <dbReference type="ChEBI" id="CHEBI:30616"/>
    </ligand>
</feature>
<keyword evidence="5 8" id="KW-0648">Protein biosynthesis</keyword>
<feature type="binding site" evidence="8">
    <location>
        <position position="194"/>
    </location>
    <ligand>
        <name>ATP</name>
        <dbReference type="ChEBI" id="CHEBI:30616"/>
    </ligand>
</feature>
<sequence>MTAKKVILTGDRPTGKLHIGHYVGSLKNRVQLQNTGNYDTFIMIADMQALTDNARDPEKIRNSLIQVALDYLAVGIDPAKSTIFVQSQIPALSELTQHYMNLVSVSRLERNPTVKTEIKQKAFGQSIPAGFLTYPVSQAADITAFKADTVPVGDDQEPMLEQTREIVRSFNNIYGKDVLVEPEGYFPPKGMGRIPGLDGNAKMSKSLNNAIYLADDADTIQKKVMSMYTDPQHIRVEDPGHIEGNTVFTYLDIFDSDKEKVQELKDHYQAGGLGDVKIKRYLNEVLQAELKPIRERRESYAADLAGVYQILEEGSQKANAIANQTLSEVREAIGLNYFKK</sequence>
<evidence type="ECO:0000313" key="10">
    <source>
        <dbReference type="EMBL" id="MDV2911480.1"/>
    </source>
</evidence>
<dbReference type="PRINTS" id="PR01039">
    <property type="entry name" value="TRNASYNTHTRP"/>
</dbReference>
<evidence type="ECO:0000313" key="11">
    <source>
        <dbReference type="Proteomes" id="UP001280415"/>
    </source>
</evidence>
<keyword evidence="8" id="KW-0963">Cytoplasm</keyword>
<feature type="binding site" evidence="8">
    <location>
        <position position="141"/>
    </location>
    <ligand>
        <name>L-tryptophan</name>
        <dbReference type="ChEBI" id="CHEBI:57912"/>
    </ligand>
</feature>
<dbReference type="GO" id="GO:0004830">
    <property type="term" value="F:tryptophan-tRNA ligase activity"/>
    <property type="evidence" value="ECO:0007669"/>
    <property type="project" value="UniProtKB-UniRule"/>
</dbReference>
<dbReference type="SUPFAM" id="SSF52374">
    <property type="entry name" value="Nucleotidylyl transferase"/>
    <property type="match status" value="1"/>
</dbReference>
<protein>
    <recommendedName>
        <fullName evidence="8">Tryptophan--tRNA ligase</fullName>
        <ecNumber evidence="8">6.1.1.2</ecNumber>
    </recommendedName>
    <alternativeName>
        <fullName evidence="8">Tryptophanyl-tRNA synthetase</fullName>
        <shortName evidence="8">TrpRS</shortName>
    </alternativeName>
</protein>
<dbReference type="InterPro" id="IPR001412">
    <property type="entry name" value="aa-tRNA-synth_I_CS"/>
</dbReference>
<evidence type="ECO:0000256" key="5">
    <source>
        <dbReference type="ARBA" id="ARBA00022917"/>
    </source>
</evidence>
<feature type="binding site" evidence="8">
    <location>
        <begin position="202"/>
        <end position="206"/>
    </location>
    <ligand>
        <name>ATP</name>
        <dbReference type="ChEBI" id="CHEBI:30616"/>
    </ligand>
</feature>
<dbReference type="AlphaFoldDB" id="A0AAW8YMF3"/>
<dbReference type="FunFam" id="1.10.240.10:FF:000005">
    <property type="entry name" value="Tryptophan--tRNA ligase"/>
    <property type="match status" value="1"/>
</dbReference>
<evidence type="ECO:0000256" key="4">
    <source>
        <dbReference type="ARBA" id="ARBA00022840"/>
    </source>
</evidence>
<dbReference type="EC" id="6.1.1.2" evidence="8"/>
<feature type="short sequence motif" description="'KMSKS' region" evidence="8">
    <location>
        <begin position="202"/>
        <end position="206"/>
    </location>
</feature>
<dbReference type="InterPro" id="IPR014729">
    <property type="entry name" value="Rossmann-like_a/b/a_fold"/>
</dbReference>
<proteinExistence type="inferred from homology"/>
<dbReference type="Proteomes" id="UP001280415">
    <property type="component" value="Unassembled WGS sequence"/>
</dbReference>
<evidence type="ECO:0000256" key="7">
    <source>
        <dbReference type="ARBA" id="ARBA00049929"/>
    </source>
</evidence>
<keyword evidence="3 8" id="KW-0547">Nucleotide-binding</keyword>
<evidence type="ECO:0000256" key="6">
    <source>
        <dbReference type="ARBA" id="ARBA00023146"/>
    </source>
</evidence>
<dbReference type="CDD" id="cd00806">
    <property type="entry name" value="TrpRS_core"/>
    <property type="match status" value="1"/>
</dbReference>
<organism evidence="10 11">
    <name type="scientific">Pediococcus acidilactici</name>
    <dbReference type="NCBI Taxonomy" id="1254"/>
    <lineage>
        <taxon>Bacteria</taxon>
        <taxon>Bacillati</taxon>
        <taxon>Bacillota</taxon>
        <taxon>Bacilli</taxon>
        <taxon>Lactobacillales</taxon>
        <taxon>Lactobacillaceae</taxon>
        <taxon>Pediococcus</taxon>
        <taxon>Pediococcus acidilactici group</taxon>
    </lineage>
</organism>
<evidence type="ECO:0000256" key="8">
    <source>
        <dbReference type="HAMAP-Rule" id="MF_00140"/>
    </source>
</evidence>
<comment type="similarity">
    <text evidence="1 8 9">Belongs to the class-I aminoacyl-tRNA synthetase family.</text>
</comment>
<dbReference type="PROSITE" id="PS00178">
    <property type="entry name" value="AA_TRNA_LIGASE_I"/>
    <property type="match status" value="1"/>
</dbReference>
<dbReference type="EMBL" id="JAWJAX010000007">
    <property type="protein sequence ID" value="MDV2911480.1"/>
    <property type="molecule type" value="Genomic_DNA"/>
</dbReference>
<comment type="catalytic activity">
    <reaction evidence="7 8">
        <text>tRNA(Trp) + L-tryptophan + ATP = L-tryptophyl-tRNA(Trp) + AMP + diphosphate + H(+)</text>
        <dbReference type="Rhea" id="RHEA:24080"/>
        <dbReference type="Rhea" id="RHEA-COMP:9671"/>
        <dbReference type="Rhea" id="RHEA-COMP:9705"/>
        <dbReference type="ChEBI" id="CHEBI:15378"/>
        <dbReference type="ChEBI" id="CHEBI:30616"/>
        <dbReference type="ChEBI" id="CHEBI:33019"/>
        <dbReference type="ChEBI" id="CHEBI:57912"/>
        <dbReference type="ChEBI" id="CHEBI:78442"/>
        <dbReference type="ChEBI" id="CHEBI:78535"/>
        <dbReference type="ChEBI" id="CHEBI:456215"/>
        <dbReference type="EC" id="6.1.1.2"/>
    </reaction>
</comment>
<dbReference type="HAMAP" id="MF_00140_B">
    <property type="entry name" value="Trp_tRNA_synth_B"/>
    <property type="match status" value="1"/>
</dbReference>
<dbReference type="GO" id="GO:0006436">
    <property type="term" value="P:tryptophanyl-tRNA aminoacylation"/>
    <property type="evidence" value="ECO:0007669"/>
    <property type="project" value="UniProtKB-UniRule"/>
</dbReference>
<keyword evidence="6 8" id="KW-0030">Aminoacyl-tRNA synthetase</keyword>
<dbReference type="GO" id="GO:0005829">
    <property type="term" value="C:cytosol"/>
    <property type="evidence" value="ECO:0007669"/>
    <property type="project" value="TreeGrafter"/>
</dbReference>
<evidence type="ECO:0000256" key="1">
    <source>
        <dbReference type="ARBA" id="ARBA00005594"/>
    </source>
</evidence>
<accession>A0AAW8YMF3</accession>
<dbReference type="PANTHER" id="PTHR43766">
    <property type="entry name" value="TRYPTOPHAN--TRNA LIGASE, MITOCHONDRIAL"/>
    <property type="match status" value="1"/>
</dbReference>
<feature type="binding site" evidence="8">
    <location>
        <begin position="153"/>
        <end position="155"/>
    </location>
    <ligand>
        <name>ATP</name>
        <dbReference type="ChEBI" id="CHEBI:30616"/>
    </ligand>
</feature>
<comment type="function">
    <text evidence="8">Catalyzes the attachment of tryptophan to tRNA(Trp).</text>
</comment>
<dbReference type="InterPro" id="IPR024109">
    <property type="entry name" value="Trp-tRNA-ligase_bac-type"/>
</dbReference>
<dbReference type="Gene3D" id="3.40.50.620">
    <property type="entry name" value="HUPs"/>
    <property type="match status" value="1"/>
</dbReference>
<keyword evidence="2 8" id="KW-0436">Ligase</keyword>
<dbReference type="RefSeq" id="WP_119179231.1">
    <property type="nucleotide sequence ID" value="NZ_CBCRXK010000001.1"/>
</dbReference>
<dbReference type="InterPro" id="IPR002306">
    <property type="entry name" value="Trp-tRNA-ligase"/>
</dbReference>
<dbReference type="InterPro" id="IPR002305">
    <property type="entry name" value="aa-tRNA-synth_Ic"/>
</dbReference>
<dbReference type="Pfam" id="PF00579">
    <property type="entry name" value="tRNA-synt_1b"/>
    <property type="match status" value="1"/>
</dbReference>
<keyword evidence="4 8" id="KW-0067">ATP-binding</keyword>
<evidence type="ECO:0000256" key="2">
    <source>
        <dbReference type="ARBA" id="ARBA00022598"/>
    </source>
</evidence>
<dbReference type="FunFam" id="3.40.50.620:FF:000094">
    <property type="entry name" value="Tryptophan--tRNA ligase"/>
    <property type="match status" value="1"/>
</dbReference>
<dbReference type="Gene3D" id="1.10.240.10">
    <property type="entry name" value="Tyrosyl-Transfer RNA Synthetase"/>
    <property type="match status" value="1"/>
</dbReference>
<dbReference type="InterPro" id="IPR050203">
    <property type="entry name" value="Trp-tRNA_synthetase"/>
</dbReference>
<name>A0AAW8YMF3_PEDAC</name>
<dbReference type="NCBIfam" id="TIGR00233">
    <property type="entry name" value="trpS"/>
    <property type="match status" value="1"/>
</dbReference>